<dbReference type="FunFam" id="2.60.40.10:FF:000425">
    <property type="entry name" value="Myosin light chain kinase"/>
    <property type="match status" value="2"/>
</dbReference>
<feature type="domain" description="Ig-like" evidence="5">
    <location>
        <begin position="940"/>
        <end position="1031"/>
    </location>
</feature>
<evidence type="ECO:0000259" key="5">
    <source>
        <dbReference type="PROSITE" id="PS50835"/>
    </source>
</evidence>
<keyword evidence="4" id="KW-0393">Immunoglobulin domain</keyword>
<feature type="domain" description="Ig-like" evidence="5">
    <location>
        <begin position="1037"/>
        <end position="1125"/>
    </location>
</feature>
<protein>
    <recommendedName>
        <fullName evidence="5">Ig-like domain-containing protein</fullName>
    </recommendedName>
</protein>
<dbReference type="GO" id="GO:0005737">
    <property type="term" value="C:cytoplasm"/>
    <property type="evidence" value="ECO:0007669"/>
    <property type="project" value="UniProtKB-SubCell"/>
</dbReference>
<dbReference type="OrthoDB" id="5969272at2759"/>
<dbReference type="Pfam" id="PF07679">
    <property type="entry name" value="I-set"/>
    <property type="match status" value="10"/>
</dbReference>
<dbReference type="SUPFAM" id="SSF48726">
    <property type="entry name" value="Immunoglobulin"/>
    <property type="match status" value="11"/>
</dbReference>
<feature type="domain" description="Ig-like" evidence="5">
    <location>
        <begin position="846"/>
        <end position="934"/>
    </location>
</feature>
<evidence type="ECO:0000313" key="7">
    <source>
        <dbReference type="Proteomes" id="UP000270296"/>
    </source>
</evidence>
<dbReference type="FunFam" id="2.60.40.10:FF:000107">
    <property type="entry name" value="Myosin, light chain kinase a"/>
    <property type="match status" value="3"/>
</dbReference>
<dbReference type="FunFam" id="2.60.40.10:FF:000032">
    <property type="entry name" value="palladin isoform X1"/>
    <property type="match status" value="1"/>
</dbReference>
<dbReference type="FunFam" id="2.60.40.10:FF:000344">
    <property type="entry name" value="Muscle M-line assembly protein unc-89"/>
    <property type="match status" value="1"/>
</dbReference>
<evidence type="ECO:0000313" key="6">
    <source>
        <dbReference type="EMBL" id="VDP04293.1"/>
    </source>
</evidence>
<dbReference type="Gene3D" id="2.60.40.10">
    <property type="entry name" value="Immunoglobulins"/>
    <property type="match status" value="11"/>
</dbReference>
<dbReference type="GO" id="GO:0045989">
    <property type="term" value="P:positive regulation of striated muscle contraction"/>
    <property type="evidence" value="ECO:0007669"/>
    <property type="project" value="UniProtKB-ARBA"/>
</dbReference>
<dbReference type="GO" id="GO:0060298">
    <property type="term" value="P:positive regulation of sarcomere organization"/>
    <property type="evidence" value="ECO:0007669"/>
    <property type="project" value="UniProtKB-ARBA"/>
</dbReference>
<feature type="domain" description="Ig-like" evidence="5">
    <location>
        <begin position="455"/>
        <end position="546"/>
    </location>
</feature>
<name>A0A3P8E6Q5_9BILA</name>
<dbReference type="Proteomes" id="UP000270296">
    <property type="component" value="Unassembled WGS sequence"/>
</dbReference>
<accession>A0A3P8E6Q5</accession>
<feature type="domain" description="Ig-like" evidence="5">
    <location>
        <begin position="357"/>
        <end position="447"/>
    </location>
</feature>
<sequence>MLQNNIKFKLAKSLFSFIDTDDGPPRKRAKTPPSISCASSVQSLYSESFDFTPGTLEMQGSKITKTQYGYRTLHDTSAKMSLKVTGYPLPVITWFKDGQLLEEDERHKFYSDEDGFFAMTIDPVLESDTGRYTCVATNEYGQATTSAFFRVVRAERDPEPPRFLTKLQDLEVKEGESISVHCEVEGWPEPNIEIYFGGQLILPSHDLNVEYDGRNVTLTIKNVQMQDAGEYVIKLKNSSGEVEHAVRINIEENPDLRKSEPKFQLVIENATVTEEDDVRFKVICTGDPEPDVSWFSNGTLLTNSEKVNIHGEDGIYYLDIKNVSSHFDGEISCAAINRIGECRCTAHLQVVKQNCAPTFELEVCDQAVAVGDTAKFQVYIDAKPEPAVTWTLNGKPANDVPDVEISSKVAAGCYTLEIHNASVEQSGEIVCTASNELGEAASSGRLLVRPGRMAPLFKEKLHDTCVSLGDAVSLQVVIEALPLAHVEWSVNGKYVKDEDVSRFRKITRENGVYVLEILKVEEDTSGNVTCTAENSLGHSSCECLLSLKEEVEFFKTKLPEQSQMTEGSKAIFTVSFAAEQVLRPGKWRINGKLLKPSKSVKITDSECTSTLEIYPISSMFNGDVSYECETESGLSKTSTEVKVLEPAEPTFSSPLPLSTYGHLGESLVLETVASVSLSNEVHWFLNEKEIIDSGAFRMFSDGKGKYSLEIKSFKKEFCGEISCMVKNAVGKVSCKTLVSLPKEEVMPEIALPLQSIEVLEGETAKLEVNINEAAECEAQWKINGVKCEAMPECKTKENERGSYSLEISPVSEKHNGTVEVTLFNKAGRVSSNCSLTVKPKTPPRKPEFLTSLSSVSLFEGDSLKFKLKIVGQPKPEVKWYINNRLIVSAEDVTLTYDSEECGMDIADVCTEMNGCIKCVATNSAGTAETSAMITVNRQIPVEFIQGLEDAVCREGDTLKLTAVLIGAPTPDVTWYINGRQLTESKNVQIKKEQTTYTAVVQDITLDYSGEIICIAKNEYGEARSSSKLTVTPKGIPPDFIEWINNLAAMEGDCVTQKVKFTGDPCPTIVWYLNGEIIGNSDNFSIATDESTSTLIIKRFNSKCVGELVCKAENEAGEVSCTANMQLGSK</sequence>
<organism evidence="6 7">
    <name type="scientific">Soboliphyme baturini</name>
    <dbReference type="NCBI Taxonomy" id="241478"/>
    <lineage>
        <taxon>Eukaryota</taxon>
        <taxon>Metazoa</taxon>
        <taxon>Ecdysozoa</taxon>
        <taxon>Nematoda</taxon>
        <taxon>Enoplea</taxon>
        <taxon>Dorylaimia</taxon>
        <taxon>Dioctophymatida</taxon>
        <taxon>Dioctophymatoidea</taxon>
        <taxon>Soboliphymatidae</taxon>
        <taxon>Soboliphyme</taxon>
    </lineage>
</organism>
<dbReference type="FunFam" id="2.60.40.10:FF:001436">
    <property type="entry name" value="Muscle M-line assembly protein unc-89"/>
    <property type="match status" value="1"/>
</dbReference>
<evidence type="ECO:0000256" key="3">
    <source>
        <dbReference type="ARBA" id="ARBA00023157"/>
    </source>
</evidence>
<dbReference type="PANTHER" id="PTHR47633">
    <property type="entry name" value="IMMUNOGLOBULIN"/>
    <property type="match status" value="1"/>
</dbReference>
<evidence type="ECO:0000256" key="4">
    <source>
        <dbReference type="ARBA" id="ARBA00023319"/>
    </source>
</evidence>
<keyword evidence="2" id="KW-0963">Cytoplasm</keyword>
<keyword evidence="3" id="KW-1015">Disulfide bond</keyword>
<proteinExistence type="predicted"/>
<feature type="domain" description="Ig-like" evidence="5">
    <location>
        <begin position="261"/>
        <end position="337"/>
    </location>
</feature>
<evidence type="ECO:0000256" key="1">
    <source>
        <dbReference type="ARBA" id="ARBA00004496"/>
    </source>
</evidence>
<reference evidence="6 7" key="1">
    <citation type="submission" date="2018-11" db="EMBL/GenBank/DDBJ databases">
        <authorList>
            <consortium name="Pathogen Informatics"/>
        </authorList>
    </citation>
    <scope>NUCLEOTIDE SEQUENCE [LARGE SCALE GENOMIC DNA]</scope>
</reference>
<dbReference type="InterPro" id="IPR003599">
    <property type="entry name" value="Ig_sub"/>
</dbReference>
<dbReference type="PROSITE" id="PS50835">
    <property type="entry name" value="IG_LIKE"/>
    <property type="match status" value="8"/>
</dbReference>
<feature type="domain" description="Ig-like" evidence="5">
    <location>
        <begin position="161"/>
        <end position="249"/>
    </location>
</feature>
<feature type="domain" description="Ig-like" evidence="5">
    <location>
        <begin position="53"/>
        <end position="146"/>
    </location>
</feature>
<dbReference type="InterPro" id="IPR013783">
    <property type="entry name" value="Ig-like_fold"/>
</dbReference>
<dbReference type="InterPro" id="IPR036179">
    <property type="entry name" value="Ig-like_dom_sf"/>
</dbReference>
<dbReference type="SMART" id="SM00408">
    <property type="entry name" value="IGc2"/>
    <property type="match status" value="9"/>
</dbReference>
<dbReference type="AlphaFoldDB" id="A0A3P8E6Q5"/>
<comment type="subcellular location">
    <subcellularLocation>
        <location evidence="1">Cytoplasm</location>
    </subcellularLocation>
</comment>
<evidence type="ECO:0000256" key="2">
    <source>
        <dbReference type="ARBA" id="ARBA00022490"/>
    </source>
</evidence>
<keyword evidence="7" id="KW-1185">Reference proteome</keyword>
<dbReference type="SMART" id="SM00409">
    <property type="entry name" value="IG"/>
    <property type="match status" value="11"/>
</dbReference>
<dbReference type="GO" id="GO:0040017">
    <property type="term" value="P:positive regulation of locomotion"/>
    <property type="evidence" value="ECO:0007669"/>
    <property type="project" value="UniProtKB-ARBA"/>
</dbReference>
<dbReference type="InterPro" id="IPR003598">
    <property type="entry name" value="Ig_sub2"/>
</dbReference>
<dbReference type="InterPro" id="IPR007110">
    <property type="entry name" value="Ig-like_dom"/>
</dbReference>
<gene>
    <name evidence="6" type="ORF">SBAD_LOCUS4414</name>
</gene>
<dbReference type="InterPro" id="IPR013098">
    <property type="entry name" value="Ig_I-set"/>
</dbReference>
<dbReference type="EMBL" id="UZAM01008305">
    <property type="protein sequence ID" value="VDP04293.1"/>
    <property type="molecule type" value="Genomic_DNA"/>
</dbReference>